<accession>A0ABM5LXX5</accession>
<gene>
    <name evidence="1" type="ordered locus">BATR1942_08025</name>
</gene>
<evidence type="ECO:0000313" key="2">
    <source>
        <dbReference type="Proteomes" id="UP000006867"/>
    </source>
</evidence>
<dbReference type="RefSeq" id="WP_003325861.1">
    <property type="nucleotide sequence ID" value="NC_014639.1"/>
</dbReference>
<proteinExistence type="predicted"/>
<keyword evidence="2" id="KW-1185">Reference proteome</keyword>
<name>A0ABM5LXX5_BACA1</name>
<dbReference type="Proteomes" id="UP000006867">
    <property type="component" value="Chromosome"/>
</dbReference>
<organism evidence="1 2">
    <name type="scientific">Bacillus atrophaeus (strain 1942)</name>
    <dbReference type="NCBI Taxonomy" id="720555"/>
    <lineage>
        <taxon>Bacteria</taxon>
        <taxon>Bacillati</taxon>
        <taxon>Bacillota</taxon>
        <taxon>Bacilli</taxon>
        <taxon>Bacillales</taxon>
        <taxon>Bacillaceae</taxon>
        <taxon>Bacillus</taxon>
    </lineage>
</organism>
<reference evidence="1 2" key="1">
    <citation type="journal article" date="2011" name="Front. Microbiol.">
        <title>Genomic signatures of strain selection and enhancement in Bacillus atrophaeus var. globigii, a historical biowarfare simulant.</title>
        <authorList>
            <person name="Gibbons H.S."/>
            <person name="Broomall S.M."/>
            <person name="McNew L.A."/>
            <person name="Daligault H."/>
            <person name="Chapman C."/>
            <person name="Bruce D."/>
            <person name="Karavis M."/>
            <person name="Krepps M."/>
            <person name="McGregor P.A."/>
            <person name="Hong C."/>
            <person name="Park K.H."/>
            <person name="Akmal A."/>
            <person name="Feldman A."/>
            <person name="Lin J.S."/>
            <person name="Chang W.E."/>
            <person name="Higgs B.W."/>
            <person name="Demirev P."/>
            <person name="Lindquist J."/>
            <person name="Liem A."/>
            <person name="Fochler E."/>
            <person name="Read T.D."/>
            <person name="Tapia R."/>
            <person name="Johnson S."/>
            <person name="Bishop-Lilly K.A."/>
            <person name="Detter C."/>
            <person name="Han C."/>
            <person name="Sozhamannan S."/>
            <person name="Rosenzweig C.N."/>
            <person name="Skowronski E.W."/>
        </authorList>
    </citation>
    <scope>NUCLEOTIDE SEQUENCE [LARGE SCALE GENOMIC DNA]</scope>
    <source>
        <strain evidence="1 2">1942</strain>
    </source>
</reference>
<evidence type="ECO:0000313" key="1">
    <source>
        <dbReference type="EMBL" id="ADP32544.1"/>
    </source>
</evidence>
<protein>
    <submittedName>
        <fullName evidence="1">Uncharacterized protein</fullName>
    </submittedName>
</protein>
<dbReference type="EMBL" id="CP002207">
    <property type="protein sequence ID" value="ADP32544.1"/>
    <property type="molecule type" value="Genomic_DNA"/>
</dbReference>
<sequence length="79" mass="8876">MFLEIRDAEFYSKLVQAFPQESIVKAIETATALLEQVQKIIKHEGGKLDPQKADKAIEETLAKGIEESEELTETIAEEN</sequence>